<gene>
    <name evidence="1" type="ORF">AGLY_003898</name>
</gene>
<comment type="caution">
    <text evidence="1">The sequence shown here is derived from an EMBL/GenBank/DDBJ whole genome shotgun (WGS) entry which is preliminary data.</text>
</comment>
<dbReference type="Proteomes" id="UP000475862">
    <property type="component" value="Unassembled WGS sequence"/>
</dbReference>
<protein>
    <submittedName>
        <fullName evidence="1">Uncharacterized protein</fullName>
    </submittedName>
</protein>
<organism evidence="1 2">
    <name type="scientific">Aphis glycines</name>
    <name type="common">Soybean aphid</name>
    <dbReference type="NCBI Taxonomy" id="307491"/>
    <lineage>
        <taxon>Eukaryota</taxon>
        <taxon>Metazoa</taxon>
        <taxon>Ecdysozoa</taxon>
        <taxon>Arthropoda</taxon>
        <taxon>Hexapoda</taxon>
        <taxon>Insecta</taxon>
        <taxon>Pterygota</taxon>
        <taxon>Neoptera</taxon>
        <taxon>Paraneoptera</taxon>
        <taxon>Hemiptera</taxon>
        <taxon>Sternorrhyncha</taxon>
        <taxon>Aphidomorpha</taxon>
        <taxon>Aphidoidea</taxon>
        <taxon>Aphididae</taxon>
        <taxon>Aphidini</taxon>
        <taxon>Aphis</taxon>
        <taxon>Aphis</taxon>
    </lineage>
</organism>
<evidence type="ECO:0000313" key="1">
    <source>
        <dbReference type="EMBL" id="KAE9540653.1"/>
    </source>
</evidence>
<evidence type="ECO:0000313" key="2">
    <source>
        <dbReference type="Proteomes" id="UP000475862"/>
    </source>
</evidence>
<sequence length="265" mass="31356">MTGNLSCQNIIRAISEYIKQVMPIGCANILFLSLSTVLEDKVRTLPYLTIGKRKLINIHRDKEYIGARTPKQKTSCRDNIHPHHRTAKNYYLYLKMSVKRSSHLYRTLHKAIHQACTAFYFSIMQLFQNVNFFLNNCIKEKKARACLVNCPFSPTYLLVVIAPKMTYLRLIHPNITFIYFIKNIEQKFEKHCNSPYILSEHKLSFPCSIHATDIISFVVVYYIRMRLRQFSKQENHKNKKLNRNKKKIAKKLEQRRYENSGLNKY</sequence>
<keyword evidence="2" id="KW-1185">Reference proteome</keyword>
<name>A0A6G0TYU7_APHGL</name>
<proteinExistence type="predicted"/>
<dbReference type="EMBL" id="VYZN01000013">
    <property type="protein sequence ID" value="KAE9540653.1"/>
    <property type="molecule type" value="Genomic_DNA"/>
</dbReference>
<dbReference type="AlphaFoldDB" id="A0A6G0TYU7"/>
<reference evidence="1 2" key="1">
    <citation type="submission" date="2019-08" db="EMBL/GenBank/DDBJ databases">
        <title>The genome of the soybean aphid Biotype 1, its phylome, world population structure and adaptation to the North American continent.</title>
        <authorList>
            <person name="Giordano R."/>
            <person name="Donthu R.K."/>
            <person name="Hernandez A.G."/>
            <person name="Wright C.L."/>
            <person name="Zimin A.V."/>
        </authorList>
    </citation>
    <scope>NUCLEOTIDE SEQUENCE [LARGE SCALE GENOMIC DNA]</scope>
    <source>
        <tissue evidence="1">Whole aphids</tissue>
    </source>
</reference>
<accession>A0A6G0TYU7</accession>